<dbReference type="InterPro" id="IPR049773">
    <property type="entry name" value="AF10-like_CC"/>
</dbReference>
<feature type="non-terminal residue" evidence="2">
    <location>
        <position position="1"/>
    </location>
</feature>
<feature type="compositionally biased region" description="Polar residues" evidence="1">
    <location>
        <begin position="261"/>
        <end position="287"/>
    </location>
</feature>
<feature type="region of interest" description="Disordered" evidence="1">
    <location>
        <begin position="221"/>
        <end position="287"/>
    </location>
</feature>
<feature type="compositionally biased region" description="Polar residues" evidence="1">
    <location>
        <begin position="548"/>
        <end position="562"/>
    </location>
</feature>
<protein>
    <submittedName>
        <fullName evidence="2">Uncharacterized protein</fullName>
    </submittedName>
</protein>
<feature type="compositionally biased region" description="Polar residues" evidence="1">
    <location>
        <begin position="576"/>
        <end position="614"/>
    </location>
</feature>
<evidence type="ECO:0000313" key="2">
    <source>
        <dbReference type="EMBL" id="JAS26962.1"/>
    </source>
</evidence>
<feature type="region of interest" description="Disordered" evidence="1">
    <location>
        <begin position="104"/>
        <end position="129"/>
    </location>
</feature>
<sequence length="680" mass="72127">EPSENWTKTSGKRKPTTNSNKSNTTAPSSNKSVVTATKTDINPGPSVIAEFSVSNPVDETPVTSPVTTIPTPQTKDLTLTNIKSDTTSSGKFTTSNFVESVVTPSDSVFGESGKPGKKRKSQSTQPIKEETVVLTSSVISANVSITPPVEDASKKTKVDSTVSVVKIDSPSLSVVVKATSPLSSSPTGTTSIPKTFATTSSTLTATSSIVVSVPLTAAAIPTNTSTTTPTPTTTSIEEQPAKRGRSISSEKPDKGKKQKRGSSSAGKRVSRTNQASPPTITSASLQVTTMAPIVQTTATTTTTSVMSHSSATPSPVVKESPPSSPETSRRKSRKQQPTPNQSTSRDERDTRLFQNGVNAPHMLGNQLNPASTMAQKMSDTLNQELEAHSIFTSEPNISAGQLIGPQLHSRVIASTRSGSGSSANSTPQSSATPPAVQTASSSSGGMNWGGNSNVTPQTLDQLLERQWEQGSQFLMEQAQHFDIASLLSCLHQLRAENLRLEEHVSNLLQRRDHLLAVNARLAIPLIPSTPIVNNIHPATTVAMDVNRNPPSSQSSRINNSYAGSLPLENGPPSPPSQQQYHRTASTQPSPNTTSRHHSPGTSQGYVMHPTSTASAPGVVVRGGSSVQTDSLRSDSRRSSSQSSSSHQQNYPAMYQVPNQQQPQIVMRREDMHHQNSSKPS</sequence>
<feature type="compositionally biased region" description="Low complexity" evidence="1">
    <location>
        <begin position="221"/>
        <end position="236"/>
    </location>
</feature>
<feature type="compositionally biased region" description="Low complexity" evidence="1">
    <location>
        <begin position="300"/>
        <end position="321"/>
    </location>
</feature>
<feature type="region of interest" description="Disordered" evidence="1">
    <location>
        <begin position="543"/>
        <end position="680"/>
    </location>
</feature>
<accession>A0A1B6DMU4</accession>
<evidence type="ECO:0000256" key="1">
    <source>
        <dbReference type="SAM" id="MobiDB-lite"/>
    </source>
</evidence>
<proteinExistence type="predicted"/>
<feature type="compositionally biased region" description="Low complexity" evidence="1">
    <location>
        <begin position="638"/>
        <end position="648"/>
    </location>
</feature>
<feature type="region of interest" description="Disordered" evidence="1">
    <location>
        <begin position="300"/>
        <end position="350"/>
    </location>
</feature>
<reference evidence="2" key="1">
    <citation type="submission" date="2015-12" db="EMBL/GenBank/DDBJ databases">
        <title>De novo transcriptome assembly of four potential Pierce s Disease insect vectors from Arizona vineyards.</title>
        <authorList>
            <person name="Tassone E.E."/>
        </authorList>
    </citation>
    <scope>NUCLEOTIDE SEQUENCE</scope>
</reference>
<feature type="region of interest" description="Disordered" evidence="1">
    <location>
        <begin position="1"/>
        <end position="91"/>
    </location>
</feature>
<feature type="region of interest" description="Disordered" evidence="1">
    <location>
        <begin position="415"/>
        <end position="455"/>
    </location>
</feature>
<gene>
    <name evidence="2" type="ORF">g.25066</name>
</gene>
<organism evidence="2">
    <name type="scientific">Clastoptera arizonana</name>
    <name type="common">Arizona spittle bug</name>
    <dbReference type="NCBI Taxonomy" id="38151"/>
    <lineage>
        <taxon>Eukaryota</taxon>
        <taxon>Metazoa</taxon>
        <taxon>Ecdysozoa</taxon>
        <taxon>Arthropoda</taxon>
        <taxon>Hexapoda</taxon>
        <taxon>Insecta</taxon>
        <taxon>Pterygota</taxon>
        <taxon>Neoptera</taxon>
        <taxon>Paraneoptera</taxon>
        <taxon>Hemiptera</taxon>
        <taxon>Auchenorrhyncha</taxon>
        <taxon>Cercopoidea</taxon>
        <taxon>Clastopteridae</taxon>
        <taxon>Clastoptera</taxon>
    </lineage>
</organism>
<dbReference type="EMBL" id="GEDC01010336">
    <property type="protein sequence ID" value="JAS26962.1"/>
    <property type="molecule type" value="Transcribed_RNA"/>
</dbReference>
<feature type="compositionally biased region" description="Low complexity" evidence="1">
    <location>
        <begin position="16"/>
        <end position="32"/>
    </location>
</feature>
<feature type="compositionally biased region" description="Polar residues" evidence="1">
    <location>
        <begin position="75"/>
        <end position="91"/>
    </location>
</feature>
<feature type="compositionally biased region" description="Low complexity" evidence="1">
    <location>
        <begin position="60"/>
        <end position="74"/>
    </location>
</feature>
<feature type="compositionally biased region" description="Low complexity" evidence="1">
    <location>
        <begin position="415"/>
        <end position="453"/>
    </location>
</feature>
<dbReference type="CDD" id="cd20901">
    <property type="entry name" value="CC_AF10"/>
    <property type="match status" value="1"/>
</dbReference>
<dbReference type="AlphaFoldDB" id="A0A1B6DMU4"/>
<name>A0A1B6DMU4_9HEMI</name>